<evidence type="ECO:0000259" key="11">
    <source>
        <dbReference type="Pfam" id="PF16916"/>
    </source>
</evidence>
<feature type="transmembrane region" description="Helical" evidence="9">
    <location>
        <begin position="42"/>
        <end position="62"/>
    </location>
</feature>
<organism evidence="12 13">
    <name type="scientific">Drechslerella dactyloides</name>
    <name type="common">Nematode-trapping fungus</name>
    <name type="synonym">Arthrobotrys dactyloides</name>
    <dbReference type="NCBI Taxonomy" id="74499"/>
    <lineage>
        <taxon>Eukaryota</taxon>
        <taxon>Fungi</taxon>
        <taxon>Dikarya</taxon>
        <taxon>Ascomycota</taxon>
        <taxon>Pezizomycotina</taxon>
        <taxon>Orbiliomycetes</taxon>
        <taxon>Orbiliales</taxon>
        <taxon>Orbiliaceae</taxon>
        <taxon>Drechslerella</taxon>
    </lineage>
</organism>
<gene>
    <name evidence="12" type="ORF">Dda_1432</name>
</gene>
<evidence type="ECO:0000259" key="10">
    <source>
        <dbReference type="Pfam" id="PF01545"/>
    </source>
</evidence>
<evidence type="ECO:0000256" key="4">
    <source>
        <dbReference type="ARBA" id="ARBA00022692"/>
    </source>
</evidence>
<evidence type="ECO:0000256" key="3">
    <source>
        <dbReference type="ARBA" id="ARBA00022448"/>
    </source>
</evidence>
<protein>
    <submittedName>
        <fullName evidence="12">Zinc/cadmium resistance protein</fullName>
    </submittedName>
</protein>
<evidence type="ECO:0000256" key="9">
    <source>
        <dbReference type="SAM" id="Phobius"/>
    </source>
</evidence>
<evidence type="ECO:0000256" key="6">
    <source>
        <dbReference type="ARBA" id="ARBA00022989"/>
    </source>
</evidence>
<keyword evidence="7 9" id="KW-0472">Membrane</keyword>
<dbReference type="GO" id="GO:0006882">
    <property type="term" value="P:intracellular zinc ion homeostasis"/>
    <property type="evidence" value="ECO:0007669"/>
    <property type="project" value="TreeGrafter"/>
</dbReference>
<dbReference type="Pfam" id="PF01545">
    <property type="entry name" value="Cation_efflux"/>
    <property type="match status" value="1"/>
</dbReference>
<evidence type="ECO:0000256" key="2">
    <source>
        <dbReference type="ARBA" id="ARBA00008873"/>
    </source>
</evidence>
<evidence type="ECO:0000256" key="5">
    <source>
        <dbReference type="ARBA" id="ARBA00022833"/>
    </source>
</evidence>
<dbReference type="InterPro" id="IPR002524">
    <property type="entry name" value="Cation_efflux"/>
</dbReference>
<dbReference type="Proteomes" id="UP001221413">
    <property type="component" value="Unassembled WGS sequence"/>
</dbReference>
<feature type="compositionally biased region" description="Basic residues" evidence="8">
    <location>
        <begin position="384"/>
        <end position="398"/>
    </location>
</feature>
<dbReference type="SUPFAM" id="SSF160240">
    <property type="entry name" value="Cation efflux protein cytoplasmic domain-like"/>
    <property type="match status" value="1"/>
</dbReference>
<sequence length="535" mass="59245">MNVEANYNPNNNSQIDPRYADIGYNNAIMGHLHFHMSKTHRLSIIIGISFTFFVAEISIGFYTGSLALIADAFHYLNDLIGFVVQLVAFKISERSESPKELCFGWQRANLLGAFFNGVFLLALSVSIFLQSIERFIAIEEIKDPKLVLIVGCIGLTLNLISAFFLHDHEEEVKQAISSGGESVPTTDIPRTSIQLPKLPQLHLSHRHETSPTEKESGHYDLGMMGVLLHVLGDAINNVGVIVVALAIWKAQGNAKYYADPAVSMFIAIMIFISALPLVKKTGIILLDTVPNGVNPQDVRYDLEQVPGVISVHELHIRRMNQRKTIASAHVVVSSRVLENFVELAKVLNQCFHAYGIHSATLQPELADEGSEGGESQSITSTQGLRRRQPSNRTHGRKPLVIKRRGDFGQVCSCTVASTINSQEGQTIRTLRLSNFGAIAQFEGLQLLLVVIALPRPFQLLRPCLAPEPVTKHVGVAVIHQDLNFFERIWEKGMIWSKAISSFSKLPKHLAVACFESSIVLNIRADNTEETFAVDK</sequence>
<keyword evidence="4 9" id="KW-0812">Transmembrane</keyword>
<feature type="region of interest" description="Disordered" evidence="8">
    <location>
        <begin position="365"/>
        <end position="398"/>
    </location>
</feature>
<evidence type="ECO:0000313" key="12">
    <source>
        <dbReference type="EMBL" id="KAJ6262875.1"/>
    </source>
</evidence>
<comment type="subcellular location">
    <subcellularLocation>
        <location evidence="1">Membrane</location>
        <topology evidence="1">Multi-pass membrane protein</topology>
    </subcellularLocation>
</comment>
<dbReference type="Gene3D" id="1.20.1510.10">
    <property type="entry name" value="Cation efflux protein transmembrane domain"/>
    <property type="match status" value="1"/>
</dbReference>
<keyword evidence="13" id="KW-1185">Reference proteome</keyword>
<feature type="compositionally biased region" description="Polar residues" evidence="8">
    <location>
        <begin position="373"/>
        <end position="383"/>
    </location>
</feature>
<keyword evidence="6 9" id="KW-1133">Transmembrane helix</keyword>
<accession>A0AAD6J430</accession>
<dbReference type="NCBIfam" id="TIGR01297">
    <property type="entry name" value="CDF"/>
    <property type="match status" value="1"/>
</dbReference>
<dbReference type="GO" id="GO:0016020">
    <property type="term" value="C:membrane"/>
    <property type="evidence" value="ECO:0007669"/>
    <property type="project" value="UniProtKB-SubCell"/>
</dbReference>
<name>A0AAD6J430_DREDA</name>
<dbReference type="PANTHER" id="PTHR45820">
    <property type="entry name" value="FI23527P1"/>
    <property type="match status" value="1"/>
</dbReference>
<reference evidence="12" key="1">
    <citation type="submission" date="2023-01" db="EMBL/GenBank/DDBJ databases">
        <title>The chitinases involved in constricting ring structure development in the nematode-trapping fungus Drechslerella dactyloides.</title>
        <authorList>
            <person name="Wang R."/>
            <person name="Zhang L."/>
            <person name="Tang P."/>
            <person name="Li S."/>
            <person name="Liang L."/>
        </authorList>
    </citation>
    <scope>NUCLEOTIDE SEQUENCE</scope>
    <source>
        <strain evidence="12">YMF1.00031</strain>
    </source>
</reference>
<comment type="similarity">
    <text evidence="2">Belongs to the cation diffusion facilitator (CDF) transporter (TC 2.A.4) family. SLC30A subfamily.</text>
</comment>
<keyword evidence="3" id="KW-0813">Transport</keyword>
<feature type="domain" description="Cation efflux protein transmembrane" evidence="10">
    <location>
        <begin position="44"/>
        <end position="286"/>
    </location>
</feature>
<evidence type="ECO:0000256" key="1">
    <source>
        <dbReference type="ARBA" id="ARBA00004141"/>
    </source>
</evidence>
<feature type="transmembrane region" description="Helical" evidence="9">
    <location>
        <begin position="144"/>
        <end position="165"/>
    </location>
</feature>
<evidence type="ECO:0000313" key="13">
    <source>
        <dbReference type="Proteomes" id="UP001221413"/>
    </source>
</evidence>
<feature type="transmembrane region" description="Helical" evidence="9">
    <location>
        <begin position="226"/>
        <end position="248"/>
    </location>
</feature>
<feature type="domain" description="Cation efflux protein cytoplasmic" evidence="11">
    <location>
        <begin position="294"/>
        <end position="364"/>
    </location>
</feature>
<comment type="caution">
    <text evidence="12">The sequence shown here is derived from an EMBL/GenBank/DDBJ whole genome shotgun (WGS) entry which is preliminary data.</text>
</comment>
<keyword evidence="5" id="KW-0862">Zinc</keyword>
<dbReference type="SUPFAM" id="SSF161111">
    <property type="entry name" value="Cation efflux protein transmembrane domain-like"/>
    <property type="match status" value="1"/>
</dbReference>
<proteinExistence type="inferred from homology"/>
<dbReference type="Pfam" id="PF16916">
    <property type="entry name" value="ZT_dimer"/>
    <property type="match status" value="1"/>
</dbReference>
<dbReference type="InterPro" id="IPR036837">
    <property type="entry name" value="Cation_efflux_CTD_sf"/>
</dbReference>
<dbReference type="EMBL" id="JAQGDS010000002">
    <property type="protein sequence ID" value="KAJ6262875.1"/>
    <property type="molecule type" value="Genomic_DNA"/>
</dbReference>
<evidence type="ECO:0000256" key="8">
    <source>
        <dbReference type="SAM" id="MobiDB-lite"/>
    </source>
</evidence>
<dbReference type="AlphaFoldDB" id="A0AAD6J430"/>
<dbReference type="InterPro" id="IPR058533">
    <property type="entry name" value="Cation_efflux_TM"/>
</dbReference>
<evidence type="ECO:0000256" key="7">
    <source>
        <dbReference type="ARBA" id="ARBA00023136"/>
    </source>
</evidence>
<feature type="transmembrane region" description="Helical" evidence="9">
    <location>
        <begin position="260"/>
        <end position="278"/>
    </location>
</feature>
<dbReference type="InterPro" id="IPR027469">
    <property type="entry name" value="Cation_efflux_TMD_sf"/>
</dbReference>
<feature type="transmembrane region" description="Helical" evidence="9">
    <location>
        <begin position="110"/>
        <end position="132"/>
    </location>
</feature>
<dbReference type="GO" id="GO:0005385">
    <property type="term" value="F:zinc ion transmembrane transporter activity"/>
    <property type="evidence" value="ECO:0007669"/>
    <property type="project" value="TreeGrafter"/>
</dbReference>
<dbReference type="PANTHER" id="PTHR45820:SF5">
    <property type="entry name" value="DIFFUSION FACILITATOR FAMILY METAL ION TRANSPORTER, PUTATIVE-RELATED"/>
    <property type="match status" value="1"/>
</dbReference>
<dbReference type="InterPro" id="IPR027470">
    <property type="entry name" value="Cation_efflux_CTD"/>
</dbReference>